<accession>A0A6A5KP22</accession>
<protein>
    <submittedName>
        <fullName evidence="1">Uncharacterized protein</fullName>
    </submittedName>
</protein>
<organism evidence="1 2">
    <name type="scientific">Decorospora gaudefroyi</name>
    <dbReference type="NCBI Taxonomy" id="184978"/>
    <lineage>
        <taxon>Eukaryota</taxon>
        <taxon>Fungi</taxon>
        <taxon>Dikarya</taxon>
        <taxon>Ascomycota</taxon>
        <taxon>Pezizomycotina</taxon>
        <taxon>Dothideomycetes</taxon>
        <taxon>Pleosporomycetidae</taxon>
        <taxon>Pleosporales</taxon>
        <taxon>Pleosporineae</taxon>
        <taxon>Pleosporaceae</taxon>
        <taxon>Decorospora</taxon>
    </lineage>
</organism>
<feature type="non-terminal residue" evidence="1">
    <location>
        <position position="1"/>
    </location>
</feature>
<evidence type="ECO:0000313" key="2">
    <source>
        <dbReference type="Proteomes" id="UP000800040"/>
    </source>
</evidence>
<dbReference type="EMBL" id="ML975258">
    <property type="protein sequence ID" value="KAF1837717.1"/>
    <property type="molecule type" value="Genomic_DNA"/>
</dbReference>
<gene>
    <name evidence="1" type="ORF">BDW02DRAFT_595213</name>
</gene>
<evidence type="ECO:0000313" key="1">
    <source>
        <dbReference type="EMBL" id="KAF1837717.1"/>
    </source>
</evidence>
<reference evidence="1" key="1">
    <citation type="submission" date="2020-01" db="EMBL/GenBank/DDBJ databases">
        <authorList>
            <consortium name="DOE Joint Genome Institute"/>
            <person name="Haridas S."/>
            <person name="Albert R."/>
            <person name="Binder M."/>
            <person name="Bloem J."/>
            <person name="Labutti K."/>
            <person name="Salamov A."/>
            <person name="Andreopoulos B."/>
            <person name="Baker S.E."/>
            <person name="Barry K."/>
            <person name="Bills G."/>
            <person name="Bluhm B.H."/>
            <person name="Cannon C."/>
            <person name="Castanera R."/>
            <person name="Culley D.E."/>
            <person name="Daum C."/>
            <person name="Ezra D."/>
            <person name="Gonzalez J.B."/>
            <person name="Henrissat B."/>
            <person name="Kuo A."/>
            <person name="Liang C."/>
            <person name="Lipzen A."/>
            <person name="Lutzoni F."/>
            <person name="Magnuson J."/>
            <person name="Mondo S."/>
            <person name="Nolan M."/>
            <person name="Ohm R."/>
            <person name="Pangilinan J."/>
            <person name="Park H.-J."/>
            <person name="Ramirez L."/>
            <person name="Alfaro M."/>
            <person name="Sun H."/>
            <person name="Tritt A."/>
            <person name="Yoshinaga Y."/>
            <person name="Zwiers L.-H."/>
            <person name="Turgeon B.G."/>
            <person name="Goodwin S.B."/>
            <person name="Spatafora J.W."/>
            <person name="Crous P.W."/>
            <person name="Grigoriev I.V."/>
        </authorList>
    </citation>
    <scope>NUCLEOTIDE SEQUENCE</scope>
    <source>
        <strain evidence="1">P77</strain>
    </source>
</reference>
<dbReference type="AlphaFoldDB" id="A0A6A5KP22"/>
<keyword evidence="2" id="KW-1185">Reference proteome</keyword>
<sequence>HDEDPRKVRWHETTHPKLVAHKGLMNTASLRLATAEDDAIENDFGRWQACHLQQRETMDDRLGHILMTTNWGGAHMDLKDERFFCILNREMPRQAKEDGFDAWGGMEEKGEEC</sequence>
<proteinExistence type="predicted"/>
<name>A0A6A5KP22_9PLEO</name>
<dbReference type="Proteomes" id="UP000800040">
    <property type="component" value="Unassembled WGS sequence"/>
</dbReference>
<dbReference type="OrthoDB" id="3679320at2759"/>